<accession>A0AA95NFU2</accession>
<dbReference type="PROSITE" id="PS50405">
    <property type="entry name" value="GST_CTER"/>
    <property type="match status" value="1"/>
</dbReference>
<dbReference type="Proteomes" id="UP001177769">
    <property type="component" value="Chromosome"/>
</dbReference>
<dbReference type="Pfam" id="PF13410">
    <property type="entry name" value="GST_C_2"/>
    <property type="match status" value="1"/>
</dbReference>
<keyword evidence="4" id="KW-1185">Reference proteome</keyword>
<dbReference type="Pfam" id="PF13417">
    <property type="entry name" value="GST_N_3"/>
    <property type="match status" value="1"/>
</dbReference>
<dbReference type="PANTHER" id="PTHR12289">
    <property type="entry name" value="METAXIN RELATED"/>
    <property type="match status" value="1"/>
</dbReference>
<sequence>MQALKLRLFDWGPSPFCMKLRSVLSYKGVPYERVPVLGPSLMELLRRSEVRKVPALDIDGRLLIDSTDIAHELERLFPMPRILPADPRLQGLSHALEDWADEALYFLGLYFQWLEPRGKPMVRKAFGATPLGIGARLFYQRRIAAQLRGQGTGRKSAGHIASDLRRELAALTGMLAGQPFLLGAQPYLCDFAVNAQLVYMSRPPGSAEILGEYPALAAYMERMKSLRAAPGQAGG</sequence>
<dbReference type="InterPro" id="IPR004045">
    <property type="entry name" value="Glutathione_S-Trfase_N"/>
</dbReference>
<evidence type="ECO:0000313" key="4">
    <source>
        <dbReference type="Proteomes" id="UP001177769"/>
    </source>
</evidence>
<dbReference type="InterPro" id="IPR036249">
    <property type="entry name" value="Thioredoxin-like_sf"/>
</dbReference>
<dbReference type="EMBL" id="CP116346">
    <property type="protein sequence ID" value="WIT14262.1"/>
    <property type="molecule type" value="Genomic_DNA"/>
</dbReference>
<name>A0AA95NFU2_9BURK</name>
<dbReference type="AlphaFoldDB" id="A0AA95NFU2"/>
<dbReference type="PANTHER" id="PTHR12289:SF67">
    <property type="match status" value="1"/>
</dbReference>
<dbReference type="Gene3D" id="1.20.1050.10">
    <property type="match status" value="1"/>
</dbReference>
<dbReference type="SUPFAM" id="SSF52833">
    <property type="entry name" value="Thioredoxin-like"/>
    <property type="match status" value="1"/>
</dbReference>
<dbReference type="InterPro" id="IPR050931">
    <property type="entry name" value="Mito_Protein_Transport_Metaxin"/>
</dbReference>
<organism evidence="3 4">
    <name type="scientific">Paucibacter sediminis</name>
    <dbReference type="NCBI Taxonomy" id="3019553"/>
    <lineage>
        <taxon>Bacteria</taxon>
        <taxon>Pseudomonadati</taxon>
        <taxon>Pseudomonadota</taxon>
        <taxon>Betaproteobacteria</taxon>
        <taxon>Burkholderiales</taxon>
        <taxon>Sphaerotilaceae</taxon>
        <taxon>Roseateles</taxon>
    </lineage>
</organism>
<dbReference type="PROSITE" id="PS50404">
    <property type="entry name" value="GST_NTER"/>
    <property type="match status" value="1"/>
</dbReference>
<dbReference type="InterPro" id="IPR036282">
    <property type="entry name" value="Glutathione-S-Trfase_C_sf"/>
</dbReference>
<dbReference type="InterPro" id="IPR010987">
    <property type="entry name" value="Glutathione-S-Trfase_C-like"/>
</dbReference>
<dbReference type="Gene3D" id="3.40.30.10">
    <property type="entry name" value="Glutaredoxin"/>
    <property type="match status" value="1"/>
</dbReference>
<gene>
    <name evidence="3" type="ORF">PFX98_11750</name>
</gene>
<reference evidence="3" key="1">
    <citation type="submission" date="2023-01" db="EMBL/GenBank/DDBJ databases">
        <title>Whole genome sequence of Paucibacter sp. S2-9 isolated from pond sediment.</title>
        <authorList>
            <person name="Jung J.Y."/>
        </authorList>
    </citation>
    <scope>NUCLEOTIDE SEQUENCE</scope>
    <source>
        <strain evidence="3">S2-9</strain>
    </source>
</reference>
<proteinExistence type="predicted"/>
<evidence type="ECO:0000259" key="1">
    <source>
        <dbReference type="PROSITE" id="PS50404"/>
    </source>
</evidence>
<dbReference type="CDD" id="cd00570">
    <property type="entry name" value="GST_N_family"/>
    <property type="match status" value="1"/>
</dbReference>
<feature type="domain" description="GST N-terminal" evidence="1">
    <location>
        <begin position="4"/>
        <end position="81"/>
    </location>
</feature>
<feature type="domain" description="GST C-terminal" evidence="2">
    <location>
        <begin position="86"/>
        <end position="235"/>
    </location>
</feature>
<dbReference type="RefSeq" id="WP_285235390.1">
    <property type="nucleotide sequence ID" value="NZ_CP116346.1"/>
</dbReference>
<evidence type="ECO:0000259" key="2">
    <source>
        <dbReference type="PROSITE" id="PS50405"/>
    </source>
</evidence>
<evidence type="ECO:0000313" key="3">
    <source>
        <dbReference type="EMBL" id="WIT14262.1"/>
    </source>
</evidence>
<dbReference type="KEGG" id="pais:PFX98_11750"/>
<protein>
    <submittedName>
        <fullName evidence="3">Glutathione S-transferase family protein</fullName>
    </submittedName>
</protein>
<dbReference type="GO" id="GO:0005737">
    <property type="term" value="C:cytoplasm"/>
    <property type="evidence" value="ECO:0007669"/>
    <property type="project" value="TreeGrafter"/>
</dbReference>
<dbReference type="PROSITE" id="PS51354">
    <property type="entry name" value="GLUTAREDOXIN_2"/>
    <property type="match status" value="1"/>
</dbReference>
<dbReference type="SUPFAM" id="SSF47616">
    <property type="entry name" value="GST C-terminal domain-like"/>
    <property type="match status" value="1"/>
</dbReference>